<feature type="compositionally biased region" description="Polar residues" evidence="1">
    <location>
        <begin position="93"/>
        <end position="103"/>
    </location>
</feature>
<reference evidence="2 3" key="1">
    <citation type="journal article" date="2024" name="Nat. Commun.">
        <title>Phylogenomics reveals the evolutionary origins of lichenization in chlorophyte algae.</title>
        <authorList>
            <person name="Puginier C."/>
            <person name="Libourel C."/>
            <person name="Otte J."/>
            <person name="Skaloud P."/>
            <person name="Haon M."/>
            <person name="Grisel S."/>
            <person name="Petersen M."/>
            <person name="Berrin J.G."/>
            <person name="Delaux P.M."/>
            <person name="Dal Grande F."/>
            <person name="Keller J."/>
        </authorList>
    </citation>
    <scope>NUCLEOTIDE SEQUENCE [LARGE SCALE GENOMIC DNA]</scope>
    <source>
        <strain evidence="2 3">SAG 216-7</strain>
    </source>
</reference>
<comment type="caution">
    <text evidence="2">The sequence shown here is derived from an EMBL/GenBank/DDBJ whole genome shotgun (WGS) entry which is preliminary data.</text>
</comment>
<evidence type="ECO:0000313" key="3">
    <source>
        <dbReference type="Proteomes" id="UP001491310"/>
    </source>
</evidence>
<accession>A0ABR2Z265</accession>
<organism evidence="2 3">
    <name type="scientific">Coccomyxa subellipsoidea</name>
    <dbReference type="NCBI Taxonomy" id="248742"/>
    <lineage>
        <taxon>Eukaryota</taxon>
        <taxon>Viridiplantae</taxon>
        <taxon>Chlorophyta</taxon>
        <taxon>core chlorophytes</taxon>
        <taxon>Trebouxiophyceae</taxon>
        <taxon>Trebouxiophyceae incertae sedis</taxon>
        <taxon>Coccomyxaceae</taxon>
        <taxon>Coccomyxa</taxon>
    </lineage>
</organism>
<feature type="region of interest" description="Disordered" evidence="1">
    <location>
        <begin position="179"/>
        <end position="228"/>
    </location>
</feature>
<feature type="compositionally biased region" description="Low complexity" evidence="1">
    <location>
        <begin position="200"/>
        <end position="212"/>
    </location>
</feature>
<evidence type="ECO:0000313" key="2">
    <source>
        <dbReference type="EMBL" id="KAK9917674.1"/>
    </source>
</evidence>
<keyword evidence="3" id="KW-1185">Reference proteome</keyword>
<name>A0ABR2Z265_9CHLO</name>
<feature type="compositionally biased region" description="Low complexity" evidence="1">
    <location>
        <begin position="112"/>
        <end position="127"/>
    </location>
</feature>
<evidence type="ECO:0000256" key="1">
    <source>
        <dbReference type="SAM" id="MobiDB-lite"/>
    </source>
</evidence>
<protein>
    <submittedName>
        <fullName evidence="2">Uncharacterized protein</fullName>
    </submittedName>
</protein>
<proteinExistence type="predicted"/>
<sequence>MFPLVRGNDASDLPAAQKRKAEQIWSPTGSTAAGSAPAKPGNGGGETSGILEGHRVPSASLPDSASKVQAAPLLHLPEMPPPIRSNARLSADIQPQKQDSDGAQKQAEAEDSIAPPAASPAEACSQAKEQPAGPADNVSRRDIEEQKGSGRSVSPKELAENCQPFRDLEVLREKWRTFCDGVPSQPPPPPPRFAGPGPKPQAHAASSAAKGSAEPEEDQMSELPQCRASSLRAGSEGCIWDGASCVLDELREAELNWEEVIEEFMQPAVADEMSIIEQFMQPTGGEIASRADRDMYQYYMQRGQNAQRIAVSAGRA</sequence>
<feature type="region of interest" description="Disordered" evidence="1">
    <location>
        <begin position="1"/>
        <end position="165"/>
    </location>
</feature>
<dbReference type="EMBL" id="JALJOT010000002">
    <property type="protein sequence ID" value="KAK9917674.1"/>
    <property type="molecule type" value="Genomic_DNA"/>
</dbReference>
<feature type="compositionally biased region" description="Basic and acidic residues" evidence="1">
    <location>
        <begin position="138"/>
        <end position="148"/>
    </location>
</feature>
<dbReference type="Proteomes" id="UP001491310">
    <property type="component" value="Unassembled WGS sequence"/>
</dbReference>
<feature type="compositionally biased region" description="Pro residues" evidence="1">
    <location>
        <begin position="184"/>
        <end position="199"/>
    </location>
</feature>
<gene>
    <name evidence="2" type="ORF">WJX75_007042</name>
</gene>